<dbReference type="Gene3D" id="3.40.33.10">
    <property type="entry name" value="CAP"/>
    <property type="match status" value="1"/>
</dbReference>
<evidence type="ECO:0000313" key="3">
    <source>
        <dbReference type="EMBL" id="MQM11879.1"/>
    </source>
</evidence>
<feature type="signal peptide" evidence="1">
    <location>
        <begin position="1"/>
        <end position="27"/>
    </location>
</feature>
<sequence length="155" mass="16394">MGSSILGSMTTILVCMVILAVAPPGEAQYSADDFLNPHNDARAQDDTLAGYAQNYANQLAGSCDLQHSGGPYGENLFWGSATSFTAADAVGSWVAEQRDYDYGANSCSSVCGHYTQVVWRATTSLGCAKAECGNGGIIIVCEYNPRGNFVGERPY</sequence>
<dbReference type="Proteomes" id="UP000652761">
    <property type="component" value="Unassembled WGS sequence"/>
</dbReference>
<dbReference type="SMART" id="SM00198">
    <property type="entry name" value="SCP"/>
    <property type="match status" value="1"/>
</dbReference>
<dbReference type="PANTHER" id="PTHR10334">
    <property type="entry name" value="CYSTEINE-RICH SECRETORY PROTEIN-RELATED"/>
    <property type="match status" value="1"/>
</dbReference>
<dbReference type="CDD" id="cd05381">
    <property type="entry name" value="CAP_PR-1"/>
    <property type="match status" value="1"/>
</dbReference>
<protein>
    <recommendedName>
        <fullName evidence="2">SCP domain-containing protein</fullName>
    </recommendedName>
</protein>
<dbReference type="OrthoDB" id="337038at2759"/>
<organism evidence="3 4">
    <name type="scientific">Colocasia esculenta</name>
    <name type="common">Wild taro</name>
    <name type="synonym">Arum esculentum</name>
    <dbReference type="NCBI Taxonomy" id="4460"/>
    <lineage>
        <taxon>Eukaryota</taxon>
        <taxon>Viridiplantae</taxon>
        <taxon>Streptophyta</taxon>
        <taxon>Embryophyta</taxon>
        <taxon>Tracheophyta</taxon>
        <taxon>Spermatophyta</taxon>
        <taxon>Magnoliopsida</taxon>
        <taxon>Liliopsida</taxon>
        <taxon>Araceae</taxon>
        <taxon>Aroideae</taxon>
        <taxon>Colocasieae</taxon>
        <taxon>Colocasia</taxon>
    </lineage>
</organism>
<evidence type="ECO:0000259" key="2">
    <source>
        <dbReference type="SMART" id="SM00198"/>
    </source>
</evidence>
<dbReference type="InterPro" id="IPR014044">
    <property type="entry name" value="CAP_dom"/>
</dbReference>
<dbReference type="FunFam" id="3.40.33.10:FF:000004">
    <property type="entry name" value="CAP, cysteine-rich secretory protein, antigen 5"/>
    <property type="match status" value="1"/>
</dbReference>
<dbReference type="InterPro" id="IPR001283">
    <property type="entry name" value="CRISP-related"/>
</dbReference>
<comment type="caution">
    <text evidence="3">The sequence shown here is derived from an EMBL/GenBank/DDBJ whole genome shotgun (WGS) entry which is preliminary data.</text>
</comment>
<proteinExistence type="predicted"/>
<dbReference type="InterPro" id="IPR018244">
    <property type="entry name" value="Allrgn_V5/Tpx1_CS"/>
</dbReference>
<evidence type="ECO:0000313" key="4">
    <source>
        <dbReference type="Proteomes" id="UP000652761"/>
    </source>
</evidence>
<dbReference type="InterPro" id="IPR035940">
    <property type="entry name" value="CAP_sf"/>
</dbReference>
<keyword evidence="4" id="KW-1185">Reference proteome</keyword>
<feature type="chain" id="PRO_5033048364" description="SCP domain-containing protein" evidence="1">
    <location>
        <begin position="28"/>
        <end position="155"/>
    </location>
</feature>
<gene>
    <name evidence="3" type="ORF">Taro_044790</name>
</gene>
<dbReference type="GO" id="GO:0005576">
    <property type="term" value="C:extracellular region"/>
    <property type="evidence" value="ECO:0007669"/>
    <property type="project" value="InterPro"/>
</dbReference>
<feature type="domain" description="SCP" evidence="2">
    <location>
        <begin position="29"/>
        <end position="151"/>
    </location>
</feature>
<name>A0A843WPK5_COLES</name>
<dbReference type="PROSITE" id="PS01009">
    <property type="entry name" value="CRISP_1"/>
    <property type="match status" value="1"/>
</dbReference>
<dbReference type="Pfam" id="PF00188">
    <property type="entry name" value="CAP"/>
    <property type="match status" value="1"/>
</dbReference>
<keyword evidence="1" id="KW-0732">Signal</keyword>
<dbReference type="AlphaFoldDB" id="A0A843WPK5"/>
<accession>A0A843WPK5</accession>
<dbReference type="PRINTS" id="PR00837">
    <property type="entry name" value="V5TPXLIKE"/>
</dbReference>
<reference evidence="3" key="1">
    <citation type="submission" date="2017-07" db="EMBL/GenBank/DDBJ databases">
        <title>Taro Niue Genome Assembly and Annotation.</title>
        <authorList>
            <person name="Atibalentja N."/>
            <person name="Keating K."/>
            <person name="Fields C.J."/>
        </authorList>
    </citation>
    <scope>NUCLEOTIDE SEQUENCE</scope>
    <source>
        <strain evidence="3">Niue_2</strain>
        <tissue evidence="3">Leaf</tissue>
    </source>
</reference>
<dbReference type="EMBL" id="NMUH01005135">
    <property type="protein sequence ID" value="MQM11879.1"/>
    <property type="molecule type" value="Genomic_DNA"/>
</dbReference>
<dbReference type="SUPFAM" id="SSF55797">
    <property type="entry name" value="PR-1-like"/>
    <property type="match status" value="1"/>
</dbReference>
<evidence type="ECO:0000256" key="1">
    <source>
        <dbReference type="SAM" id="SignalP"/>
    </source>
</evidence>